<accession>A0A0C7NNY4</accession>
<dbReference type="PANTHER" id="PTHR47271">
    <property type="entry name" value="ARGININE DEIMINASE"/>
    <property type="match status" value="1"/>
</dbReference>
<comment type="subcellular location">
    <subcellularLocation>
        <location evidence="3">Cytoplasm</location>
    </subcellularLocation>
</comment>
<dbReference type="AlphaFoldDB" id="A0A0C7NNY4"/>
<comment type="pathway">
    <text evidence="3">Amino-acid degradation; L-arginine degradation via ADI pathway; carbamoyl phosphate from L-arginine: step 1/2.</text>
</comment>
<keyword evidence="6" id="KW-1185">Reference proteome</keyword>
<dbReference type="EMBL" id="LN824141">
    <property type="protein sequence ID" value="CEP77622.1"/>
    <property type="molecule type" value="Genomic_DNA"/>
</dbReference>
<dbReference type="UniPathway" id="UPA00254">
    <property type="reaction ID" value="UER00364"/>
</dbReference>
<keyword evidence="3" id="KW-0963">Cytoplasm</keyword>
<dbReference type="GO" id="GO:0019546">
    <property type="term" value="P:L-arginine deiminase pathway"/>
    <property type="evidence" value="ECO:0007669"/>
    <property type="project" value="UniProtKB-UniRule"/>
</dbReference>
<feature type="active site" description="Amidino-cysteine intermediate" evidence="3 4">
    <location>
        <position position="395"/>
    </location>
</feature>
<dbReference type="PANTHER" id="PTHR47271:SF2">
    <property type="entry name" value="ARGININE DEIMINASE"/>
    <property type="match status" value="1"/>
</dbReference>
<dbReference type="NCBIfam" id="TIGR01078">
    <property type="entry name" value="arcA"/>
    <property type="match status" value="1"/>
</dbReference>
<dbReference type="OrthoDB" id="9807502at2"/>
<dbReference type="HOGENOM" id="CLU_052662_0_1_0"/>
<dbReference type="PATRIC" id="fig|1006576.9.peg.288"/>
<evidence type="ECO:0000256" key="4">
    <source>
        <dbReference type="PIRSR" id="PIRSR006356-1"/>
    </source>
</evidence>
<evidence type="ECO:0000313" key="6">
    <source>
        <dbReference type="Proteomes" id="UP000032809"/>
    </source>
</evidence>
<dbReference type="GO" id="GO:0016990">
    <property type="term" value="F:arginine deiminase activity"/>
    <property type="evidence" value="ECO:0007669"/>
    <property type="project" value="UniProtKB-UniRule"/>
</dbReference>
<evidence type="ECO:0000256" key="3">
    <source>
        <dbReference type="HAMAP-Rule" id="MF_00242"/>
    </source>
</evidence>
<keyword evidence="3" id="KW-0056">Arginine metabolism</keyword>
<reference evidence="6" key="1">
    <citation type="submission" date="2014-11" db="EMBL/GenBank/DDBJ databases">
        <authorList>
            <person name="Wibberg D."/>
        </authorList>
    </citation>
    <scope>NUCLEOTIDE SEQUENCE [LARGE SCALE GENOMIC DNA]</scope>
    <source>
        <strain evidence="6">L3</strain>
    </source>
</reference>
<dbReference type="Pfam" id="PF02274">
    <property type="entry name" value="ADI"/>
    <property type="match status" value="1"/>
</dbReference>
<dbReference type="GO" id="GO:0005737">
    <property type="term" value="C:cytoplasm"/>
    <property type="evidence" value="ECO:0007669"/>
    <property type="project" value="UniProtKB-SubCell"/>
</dbReference>
<dbReference type="InterPro" id="IPR003876">
    <property type="entry name" value="Arg_deiminase"/>
</dbReference>
<organism evidence="5 6">
    <name type="scientific">Defluviitoga tunisiensis</name>
    <dbReference type="NCBI Taxonomy" id="1006576"/>
    <lineage>
        <taxon>Bacteria</taxon>
        <taxon>Thermotogati</taxon>
        <taxon>Thermotogota</taxon>
        <taxon>Thermotogae</taxon>
        <taxon>Petrotogales</taxon>
        <taxon>Petrotogaceae</taxon>
        <taxon>Defluviitoga</taxon>
    </lineage>
</organism>
<dbReference type="Gene3D" id="3.75.10.10">
    <property type="entry name" value="L-arginine/glycine Amidinotransferase, Chain A"/>
    <property type="match status" value="1"/>
</dbReference>
<comment type="catalytic activity">
    <reaction evidence="3">
        <text>L-arginine + H2O = L-citrulline + NH4(+)</text>
        <dbReference type="Rhea" id="RHEA:19597"/>
        <dbReference type="ChEBI" id="CHEBI:15377"/>
        <dbReference type="ChEBI" id="CHEBI:28938"/>
        <dbReference type="ChEBI" id="CHEBI:32682"/>
        <dbReference type="ChEBI" id="CHEBI:57743"/>
        <dbReference type="EC" id="3.5.3.6"/>
    </reaction>
</comment>
<dbReference type="NCBIfam" id="NF002381">
    <property type="entry name" value="PRK01388.1"/>
    <property type="match status" value="1"/>
</dbReference>
<dbReference type="STRING" id="1006576.DTL3_0291"/>
<gene>
    <name evidence="3 5" type="primary">arcA</name>
    <name evidence="5" type="ORF">DTL3_0291</name>
</gene>
<dbReference type="KEGG" id="dtn:DTL3_0291"/>
<proteinExistence type="inferred from homology"/>
<dbReference type="Proteomes" id="UP000032809">
    <property type="component" value="Chromosome I"/>
</dbReference>
<evidence type="ECO:0000313" key="5">
    <source>
        <dbReference type="EMBL" id="CEP77622.1"/>
    </source>
</evidence>
<dbReference type="RefSeq" id="WP_045087216.1">
    <property type="nucleotide sequence ID" value="NZ_LN824141.1"/>
</dbReference>
<dbReference type="HAMAP" id="MF_00242">
    <property type="entry name" value="Arg_deiminase"/>
    <property type="match status" value="1"/>
</dbReference>
<evidence type="ECO:0000256" key="1">
    <source>
        <dbReference type="ARBA" id="ARBA00010206"/>
    </source>
</evidence>
<name>A0A0C7NNY4_DEFTU</name>
<dbReference type="PIRSF" id="PIRSF006356">
    <property type="entry name" value="Arg_deiminase"/>
    <property type="match status" value="1"/>
</dbReference>
<keyword evidence="2 3" id="KW-0378">Hydrolase</keyword>
<dbReference type="SUPFAM" id="SSF55909">
    <property type="entry name" value="Pentein"/>
    <property type="match status" value="1"/>
</dbReference>
<evidence type="ECO:0000256" key="2">
    <source>
        <dbReference type="ARBA" id="ARBA00022801"/>
    </source>
</evidence>
<sequence>MNLSVYSEIGKLEKVLLHRPGEELENLAPFYLTDLLFDDIPFLKKAQEEHDYFANVLKNNDVEVLYLSKLLEETLTINQLKNQFLDEFLDFSDIKNKFIFELLKEYLLSLETKKMIDKIIAGVRSDELEIKRNIFSLRVRRADIEIPFFLNPMPNLYFQRDPVAILGKGACINRMKTQARRREVMLMEYVLKYHEDFKGTEFYYEKEFPYSIEGGDILILNNKTLAIGISQRTSPEAVEILAKRFLKENKDSFEKIIAFIIPHDRAYMHLDTIFTMVDYNKFLVHANLRGDLKTFTIFKTDKGFDFQEQEKSLEEILKEHLHLDHVQLIKCGGGDIIASHREQWNDGSNCLAIEPGKVIAYDRNYVTNKEMEKAGIEVFEIPSGEISRGRGGPRCASMPLIRRNMV</sequence>
<protein>
    <recommendedName>
        <fullName evidence="3">Arginine deiminase</fullName>
        <shortName evidence="3">ADI</shortName>
        <ecNumber evidence="3">3.5.3.6</ecNumber>
    </recommendedName>
    <alternativeName>
        <fullName evidence="3">Arginine dihydrolase</fullName>
        <shortName evidence="3">AD</shortName>
    </alternativeName>
</protein>
<dbReference type="Gene3D" id="1.10.3930.10">
    <property type="entry name" value="Arginine deiminase"/>
    <property type="match status" value="1"/>
</dbReference>
<dbReference type="EC" id="3.5.3.6" evidence="3"/>
<dbReference type="PRINTS" id="PR01466">
    <property type="entry name" value="ARGDEIMINASE"/>
</dbReference>
<comment type="similarity">
    <text evidence="1 3">Belongs to the arginine deiminase family.</text>
</comment>